<dbReference type="InterPro" id="IPR051364">
    <property type="entry name" value="Cytokinesis/Rho-signaling"/>
</dbReference>
<name>A0A0D8Y282_DICVI</name>
<feature type="region of interest" description="Disordered" evidence="1">
    <location>
        <begin position="1"/>
        <end position="22"/>
    </location>
</feature>
<gene>
    <name evidence="3" type="ORF">DICVIV_02836</name>
</gene>
<dbReference type="EMBL" id="KN716193">
    <property type="protein sequence ID" value="KJH50978.1"/>
    <property type="molecule type" value="Genomic_DNA"/>
</dbReference>
<reference evidence="3 4" key="1">
    <citation type="submission" date="2013-11" db="EMBL/GenBank/DDBJ databases">
        <title>Draft genome of the bovine lungworm Dictyocaulus viviparus.</title>
        <authorList>
            <person name="Mitreva M."/>
        </authorList>
    </citation>
    <scope>NUCLEOTIDE SEQUENCE [LARGE SCALE GENOMIC DNA]</scope>
    <source>
        <strain evidence="3 4">HannoverDv2000</strain>
    </source>
</reference>
<dbReference type="PROSITE" id="PS50003">
    <property type="entry name" value="PH_DOMAIN"/>
    <property type="match status" value="1"/>
</dbReference>
<dbReference type="Pfam" id="PF08174">
    <property type="entry name" value="Anillin"/>
    <property type="match status" value="1"/>
</dbReference>
<reference evidence="4" key="2">
    <citation type="journal article" date="2016" name="Sci. Rep.">
        <title>Dictyocaulus viviparus genome, variome and transcriptome elucidate lungworm biology and support future intervention.</title>
        <authorList>
            <person name="McNulty S.N."/>
            <person name="Strube C."/>
            <person name="Rosa B.A."/>
            <person name="Martin J.C."/>
            <person name="Tyagi R."/>
            <person name="Choi Y.J."/>
            <person name="Wang Q."/>
            <person name="Hallsworth Pepin K."/>
            <person name="Zhang X."/>
            <person name="Ozersky P."/>
            <person name="Wilson R.K."/>
            <person name="Sternberg P.W."/>
            <person name="Gasser R.B."/>
            <person name="Mitreva M."/>
        </authorList>
    </citation>
    <scope>NUCLEOTIDE SEQUENCE [LARGE SCALE GENOMIC DNA]</scope>
    <source>
        <strain evidence="4">HannoverDv2000</strain>
    </source>
</reference>
<dbReference type="GO" id="GO:0005826">
    <property type="term" value="C:actomyosin contractile ring"/>
    <property type="evidence" value="ECO:0007669"/>
    <property type="project" value="TreeGrafter"/>
</dbReference>
<dbReference type="InterPro" id="IPR012966">
    <property type="entry name" value="AHD"/>
</dbReference>
<evidence type="ECO:0000259" key="2">
    <source>
        <dbReference type="PROSITE" id="PS50003"/>
    </source>
</evidence>
<sequence>MSKDTNRISDDNEAHNGSHGSQLPYTVSFYRKRLRELRAAETGVEKIDLTSELAATPLQSAVGLGKYPDLKECGKSLEERLAALERDVSVQQQHIAQATRALRYCKEQTEFRGSREEAKEDHCTELCCAAIYNVDAQRALLIATETRRALLFEIDRLNRGEAKGDTGPRGTVAISNITIFLDRHYVNSQINHTSGRDDIYYFIVLLRHGCDVQHTALVTSDEGVRRKGILEFNYCMSFKNLPPDFICVLEVFGLRTRREHISHEVKYRLAGTLNKKIIFSTNCITTPAWDIIVKKARCFLGVGTSYANQRSKFSSITKTSIGGPSALINPAFQLIGKLAIDIKTQSRKMMLQDVLLPLDGSIIVKIKKQAVDKSRTINRGFLSMYQRTSDGLGTWTRYWCVLEGGEMRFWRNPDEERDGKRGLLNTEFEACKGFDAGNINSVYIGSGLISRGIGKMSFAIPFFNYEGVGQIEVLIANQWLVLLDLQTCAGDGALTVRDVCPYPNSFHIDVWVPKERTIEKEGSCEREVEKLRVMLAADTKAHLDSWLEVINETAHHVLMWDRPAGTSN</sequence>
<dbReference type="GO" id="GO:0031106">
    <property type="term" value="P:septin ring organization"/>
    <property type="evidence" value="ECO:0007669"/>
    <property type="project" value="TreeGrafter"/>
</dbReference>
<dbReference type="OrthoDB" id="5915976at2759"/>
<dbReference type="Proteomes" id="UP000053766">
    <property type="component" value="Unassembled WGS sequence"/>
</dbReference>
<dbReference type="PANTHER" id="PTHR21538:SF11">
    <property type="entry name" value="ANILLIN-LIKE PROTEIN 1"/>
    <property type="match status" value="1"/>
</dbReference>
<protein>
    <recommendedName>
        <fullName evidence="2">PH domain-containing protein</fullName>
    </recommendedName>
</protein>
<organism evidence="3 4">
    <name type="scientific">Dictyocaulus viviparus</name>
    <name type="common">Bovine lungworm</name>
    <dbReference type="NCBI Taxonomy" id="29172"/>
    <lineage>
        <taxon>Eukaryota</taxon>
        <taxon>Metazoa</taxon>
        <taxon>Ecdysozoa</taxon>
        <taxon>Nematoda</taxon>
        <taxon>Chromadorea</taxon>
        <taxon>Rhabditida</taxon>
        <taxon>Rhabditina</taxon>
        <taxon>Rhabditomorpha</taxon>
        <taxon>Strongyloidea</taxon>
        <taxon>Metastrongylidae</taxon>
        <taxon>Dictyocaulus</taxon>
    </lineage>
</organism>
<feature type="domain" description="PH" evidence="2">
    <location>
        <begin position="375"/>
        <end position="555"/>
    </location>
</feature>
<feature type="compositionally biased region" description="Basic and acidic residues" evidence="1">
    <location>
        <begin position="1"/>
        <end position="16"/>
    </location>
</feature>
<dbReference type="AlphaFoldDB" id="A0A0D8Y282"/>
<dbReference type="InterPro" id="IPR001849">
    <property type="entry name" value="PH_domain"/>
</dbReference>
<keyword evidence="4" id="KW-1185">Reference proteome</keyword>
<proteinExistence type="predicted"/>
<dbReference type="GO" id="GO:0000915">
    <property type="term" value="P:actomyosin contractile ring assembly"/>
    <property type="evidence" value="ECO:0007669"/>
    <property type="project" value="TreeGrafter"/>
</dbReference>
<dbReference type="SUPFAM" id="SSF50729">
    <property type="entry name" value="PH domain-like"/>
    <property type="match status" value="1"/>
</dbReference>
<evidence type="ECO:0000313" key="4">
    <source>
        <dbReference type="Proteomes" id="UP000053766"/>
    </source>
</evidence>
<evidence type="ECO:0000256" key="1">
    <source>
        <dbReference type="SAM" id="MobiDB-lite"/>
    </source>
</evidence>
<dbReference type="InterPro" id="IPR011993">
    <property type="entry name" value="PH-like_dom_sf"/>
</dbReference>
<accession>A0A0D8Y282</accession>
<evidence type="ECO:0000313" key="3">
    <source>
        <dbReference type="EMBL" id="KJH50978.1"/>
    </source>
</evidence>
<dbReference type="GO" id="GO:0000281">
    <property type="term" value="P:mitotic cytokinesis"/>
    <property type="evidence" value="ECO:0007669"/>
    <property type="project" value="TreeGrafter"/>
</dbReference>
<dbReference type="Gene3D" id="2.30.29.30">
    <property type="entry name" value="Pleckstrin-homology domain (PH domain)/Phosphotyrosine-binding domain (PTB)"/>
    <property type="match status" value="1"/>
</dbReference>
<dbReference type="STRING" id="29172.A0A0D8Y282"/>
<dbReference type="PANTHER" id="PTHR21538">
    <property type="entry name" value="ANILLIN/RHOTEKIN RTKN"/>
    <property type="match status" value="1"/>
</dbReference>